<dbReference type="HOGENOM" id="CLU_067254_0_0_1"/>
<dbReference type="PANTHER" id="PTHR15131:SF3">
    <property type="entry name" value="SNRNA-ACTIVATING PROTEIN COMPLEX SUBUNIT 1"/>
    <property type="match status" value="1"/>
</dbReference>
<feature type="compositionally biased region" description="Basic and acidic residues" evidence="1">
    <location>
        <begin position="203"/>
        <end position="219"/>
    </location>
</feature>
<name>F7HSC7_MACMU</name>
<evidence type="ECO:0000256" key="1">
    <source>
        <dbReference type="SAM" id="MobiDB-lite"/>
    </source>
</evidence>
<dbReference type="PANTHER" id="PTHR15131">
    <property type="entry name" value="SMALL NUCLEAR RNA ACTIVATING COMPLEX, POLYPEPTIDE 1"/>
    <property type="match status" value="1"/>
</dbReference>
<feature type="region of interest" description="Disordered" evidence="1">
    <location>
        <begin position="243"/>
        <end position="332"/>
    </location>
</feature>
<reference evidence="2" key="2">
    <citation type="submission" date="2019-01" db="EMBL/GenBank/DDBJ databases">
        <authorList>
            <person name="Graves T."/>
            <person name="Eichler E.E."/>
            <person name="Wilson R.K."/>
        </authorList>
    </citation>
    <scope>NUCLEOTIDE SEQUENCE [LARGE SCALE GENOMIC DNA]</scope>
    <source>
        <strain evidence="2">17573</strain>
    </source>
</reference>
<reference evidence="2" key="4">
    <citation type="submission" date="2025-09" db="UniProtKB">
        <authorList>
            <consortium name="Ensembl"/>
        </authorList>
    </citation>
    <scope>IDENTIFICATION</scope>
    <source>
        <strain evidence="2">17573</strain>
    </source>
</reference>
<feature type="region of interest" description="Disordered" evidence="1">
    <location>
        <begin position="193"/>
        <end position="219"/>
    </location>
</feature>
<dbReference type="eggNOG" id="KOG4746">
    <property type="taxonomic scope" value="Eukaryota"/>
</dbReference>
<dbReference type="InterPro" id="IPR019188">
    <property type="entry name" value="SNAPC1"/>
</dbReference>
<dbReference type="SMR" id="F7HSC7"/>
<dbReference type="Ensembl" id="ENSMMUT00000024319.4">
    <property type="protein sequence ID" value="ENSMMUP00000022762.4"/>
    <property type="gene ID" value="ENSMMUG00000017303.4"/>
</dbReference>
<dbReference type="ExpressionAtlas" id="F7HSC7">
    <property type="expression patterns" value="baseline"/>
</dbReference>
<reference evidence="2" key="3">
    <citation type="submission" date="2025-08" db="UniProtKB">
        <authorList>
            <consortium name="Ensembl"/>
        </authorList>
    </citation>
    <scope>IDENTIFICATION</scope>
    <source>
        <strain evidence="2">17573</strain>
    </source>
</reference>
<reference evidence="3" key="1">
    <citation type="journal article" date="2007" name="Science">
        <title>Evolutionary and biomedical insights from the rhesus macaque genome.</title>
        <authorList>
            <person name="Gibbs R.A."/>
            <person name="Rogers J."/>
            <person name="Katze M.G."/>
            <person name="Bumgarner R."/>
            <person name="Weinstock G.M."/>
            <person name="Mardis E.R."/>
            <person name="Remington K.A."/>
            <person name="Strausberg R.L."/>
            <person name="Venter J.C."/>
            <person name="Wilson R.K."/>
            <person name="Batzer M.A."/>
            <person name="Bustamante C.D."/>
            <person name="Eichler E.E."/>
            <person name="Hahn M.W."/>
            <person name="Hardison R.C."/>
            <person name="Makova K.D."/>
            <person name="Miller W."/>
            <person name="Milosavljevic A."/>
            <person name="Palermo R.E."/>
            <person name="Siepel A."/>
            <person name="Sikela J.M."/>
            <person name="Attaway T."/>
            <person name="Bell S."/>
            <person name="Bernard K.E."/>
            <person name="Buhay C.J."/>
            <person name="Chandrabose M.N."/>
            <person name="Dao M."/>
            <person name="Davis C."/>
            <person name="Delehaunty K.D."/>
            <person name="Ding Y."/>
            <person name="Dinh H.H."/>
            <person name="Dugan-Rocha S."/>
            <person name="Fulton L.A."/>
            <person name="Gabisi R.A."/>
            <person name="Garner T.T."/>
            <person name="Godfrey J."/>
            <person name="Hawes A.C."/>
            <person name="Hernandez J."/>
            <person name="Hines S."/>
            <person name="Holder M."/>
            <person name="Hume J."/>
            <person name="Jhangiani S.N."/>
            <person name="Joshi V."/>
            <person name="Khan Z.M."/>
            <person name="Kirkness E.F."/>
            <person name="Cree A."/>
            <person name="Fowler R.G."/>
            <person name="Lee S."/>
            <person name="Lewis L.R."/>
            <person name="Li Z."/>
            <person name="Liu Y.-S."/>
            <person name="Moore S.M."/>
            <person name="Muzny D."/>
            <person name="Nazareth L.V."/>
            <person name="Ngo D.N."/>
            <person name="Okwuonu G.O."/>
            <person name="Pai G."/>
            <person name="Parker D."/>
            <person name="Paul H.A."/>
            <person name="Pfannkoch C."/>
            <person name="Pohl C.S."/>
            <person name="Rogers Y.-H.C."/>
            <person name="Ruiz S.J."/>
            <person name="Sabo A."/>
            <person name="Santibanez J."/>
            <person name="Schneider B.W."/>
            <person name="Smith S.M."/>
            <person name="Sodergren E."/>
            <person name="Svatek A.F."/>
            <person name="Utterback T.R."/>
            <person name="Vattathil S."/>
            <person name="Warren W."/>
            <person name="White C.S."/>
            <person name="Chinwalla A.T."/>
            <person name="Feng Y."/>
            <person name="Halpern A.L."/>
            <person name="Hillier L.W."/>
            <person name="Huang X."/>
            <person name="Minx P."/>
            <person name="Nelson J.O."/>
            <person name="Pepin K.H."/>
            <person name="Qin X."/>
            <person name="Sutton G.G."/>
            <person name="Venter E."/>
            <person name="Walenz B.P."/>
            <person name="Wallis J.W."/>
            <person name="Worley K.C."/>
            <person name="Yang S.-P."/>
            <person name="Jones S.M."/>
            <person name="Marra M.A."/>
            <person name="Rocchi M."/>
            <person name="Schein J.E."/>
            <person name="Baertsch R."/>
            <person name="Clarke L."/>
            <person name="Csuros M."/>
            <person name="Glasscock J."/>
            <person name="Harris R.A."/>
            <person name="Havlak P."/>
            <person name="Jackson A.R."/>
            <person name="Jiang H."/>
            <person name="Liu Y."/>
            <person name="Messina D.N."/>
            <person name="Shen Y."/>
            <person name="Song H.X.-Z."/>
            <person name="Wylie T."/>
            <person name="Zhang L."/>
            <person name="Birney E."/>
            <person name="Han K."/>
            <person name="Konkel M.K."/>
            <person name="Lee J."/>
            <person name="Smit A.F.A."/>
            <person name="Ullmer B."/>
            <person name="Wang H."/>
            <person name="Xing J."/>
            <person name="Burhans R."/>
            <person name="Cheng Z."/>
            <person name="Karro J.E."/>
            <person name="Ma J."/>
            <person name="Raney B."/>
            <person name="She X."/>
            <person name="Cox M.J."/>
            <person name="Demuth J.P."/>
            <person name="Dumas L.J."/>
            <person name="Han S.-G."/>
            <person name="Hopkins J."/>
            <person name="Karimpour-Fard A."/>
            <person name="Kim Y.H."/>
            <person name="Pollack J.R."/>
            <person name="Vinar T."/>
            <person name="Addo-Quaye C."/>
            <person name="Degenhardt J."/>
            <person name="Denby A."/>
            <person name="Hubisz M.J."/>
            <person name="Indap A."/>
            <person name="Kosiol C."/>
            <person name="Lahn B.T."/>
            <person name="Lawson H.A."/>
            <person name="Marklein A."/>
            <person name="Nielsen R."/>
            <person name="Vallender E.J."/>
            <person name="Clark A.G."/>
            <person name="Ferguson B."/>
            <person name="Hernandez R.D."/>
            <person name="Hirani K."/>
            <person name="Kehrer-Sawatzki H."/>
            <person name="Kolb J."/>
            <person name="Patil S."/>
            <person name="Pu L.-L."/>
            <person name="Ren Y."/>
            <person name="Smith D.G."/>
            <person name="Wheeler D.A."/>
            <person name="Schenck I."/>
            <person name="Ball E.V."/>
            <person name="Chen R."/>
            <person name="Cooper D.N."/>
            <person name="Giardine B."/>
            <person name="Hsu F."/>
            <person name="Kent W.J."/>
            <person name="Lesk A."/>
            <person name="Nelson D.L."/>
            <person name="O'brien W.E."/>
            <person name="Pruefer K."/>
            <person name="Stenson P.D."/>
            <person name="Wallace J.C."/>
            <person name="Ke H."/>
            <person name="Liu X.-M."/>
            <person name="Wang P."/>
            <person name="Xiang A.P."/>
            <person name="Yang F."/>
            <person name="Barber G.P."/>
            <person name="Haussler D."/>
            <person name="Karolchik D."/>
            <person name="Kern A.D."/>
            <person name="Kuhn R.M."/>
            <person name="Smith K.E."/>
            <person name="Zwieg A.S."/>
        </authorList>
    </citation>
    <scope>NUCLEOTIDE SEQUENCE [LARGE SCALE GENOMIC DNA]</scope>
    <source>
        <strain evidence="3">17573</strain>
    </source>
</reference>
<organism evidence="2 3">
    <name type="scientific">Macaca mulatta</name>
    <name type="common">Rhesus macaque</name>
    <dbReference type="NCBI Taxonomy" id="9544"/>
    <lineage>
        <taxon>Eukaryota</taxon>
        <taxon>Metazoa</taxon>
        <taxon>Chordata</taxon>
        <taxon>Craniata</taxon>
        <taxon>Vertebrata</taxon>
        <taxon>Euteleostomi</taxon>
        <taxon>Mammalia</taxon>
        <taxon>Eutheria</taxon>
        <taxon>Euarchontoglires</taxon>
        <taxon>Primates</taxon>
        <taxon>Haplorrhini</taxon>
        <taxon>Catarrhini</taxon>
        <taxon>Cercopithecidae</taxon>
        <taxon>Cercopithecinae</taxon>
        <taxon>Macaca</taxon>
    </lineage>
</organism>
<dbReference type="GeneTree" id="ENSGT00390000018691"/>
<evidence type="ECO:0000313" key="4">
    <source>
        <dbReference type="VGNC" id="VGNC:77665"/>
    </source>
</evidence>
<proteinExistence type="predicted"/>
<gene>
    <name evidence="2 4" type="primary">SNAPC1</name>
</gene>
<keyword evidence="3" id="KW-1185">Reference proteome</keyword>
<dbReference type="Proteomes" id="UP000006718">
    <property type="component" value="Chromosome 7"/>
</dbReference>
<dbReference type="VGNC" id="VGNC:77665">
    <property type="gene designation" value="SNAPC1"/>
</dbReference>
<evidence type="ECO:0000313" key="3">
    <source>
        <dbReference type="Proteomes" id="UP000006718"/>
    </source>
</evidence>
<evidence type="ECO:0000313" key="2">
    <source>
        <dbReference type="Ensembl" id="ENSMMUP00000022762.4"/>
    </source>
</evidence>
<sequence length="332" mass="38698">MGTPPGLQTDCEALLSRFQETDSVRFEAFTELWRNMKFGTIFCGRMRNLEKNMFTKEALALAWRYFLPPYTFQIRVGALYLLYGLYNTQLCQPKQKIRVALKDWDEVLKFQQDLVNAQHFDAAYIFRKLRLDRAFHFTAMPKLEMLNVHDHYQNMKRVISVDKSKPDKALSLIKDDFFDNIKNIVLEHQQWHKDRKNPSLKSKINDGEEKMEGNSQETERCERAESLAKIKSKAFSVVIQASKSRRHRQVKLDSSDCDSASGQGQVKATRKKEKKERLKPAGRKMSFRNKGNVQNIHKEDKPLSLSMPVITEEENESLSGTEFTASKKKRKH</sequence>
<dbReference type="Bgee" id="ENSMMUG00000017303">
    <property type="expression patterns" value="Expressed in spermatocyte and 22 other cell types or tissues"/>
</dbReference>
<accession>F7HSC7</accession>
<dbReference type="Pfam" id="PF09808">
    <property type="entry name" value="SNAPC1"/>
    <property type="match status" value="1"/>
</dbReference>
<dbReference type="VEuPathDB" id="HostDB:ENSMMUG00000017303"/>
<protein>
    <submittedName>
        <fullName evidence="2">Small nuclear RNA activating complex polypeptide 1</fullName>
    </submittedName>
</protein>
<feature type="compositionally biased region" description="Polar residues" evidence="1">
    <location>
        <begin position="257"/>
        <end position="266"/>
    </location>
</feature>
<dbReference type="AlphaFoldDB" id="F7HSC7"/>